<name>A0A5B6W8S2_9ROSI</name>
<accession>A0A5B6W8S2</accession>
<dbReference type="AlphaFoldDB" id="A0A5B6W8S2"/>
<evidence type="ECO:0000313" key="1">
    <source>
        <dbReference type="EMBL" id="KAA3477272.1"/>
    </source>
</evidence>
<dbReference type="OrthoDB" id="694103at2759"/>
<organism evidence="1 2">
    <name type="scientific">Gossypium australe</name>
    <dbReference type="NCBI Taxonomy" id="47621"/>
    <lineage>
        <taxon>Eukaryota</taxon>
        <taxon>Viridiplantae</taxon>
        <taxon>Streptophyta</taxon>
        <taxon>Embryophyta</taxon>
        <taxon>Tracheophyta</taxon>
        <taxon>Spermatophyta</taxon>
        <taxon>Magnoliopsida</taxon>
        <taxon>eudicotyledons</taxon>
        <taxon>Gunneridae</taxon>
        <taxon>Pentapetalae</taxon>
        <taxon>rosids</taxon>
        <taxon>malvids</taxon>
        <taxon>Malvales</taxon>
        <taxon>Malvaceae</taxon>
        <taxon>Malvoideae</taxon>
        <taxon>Gossypium</taxon>
    </lineage>
</organism>
<proteinExistence type="predicted"/>
<keyword evidence="2" id="KW-1185">Reference proteome</keyword>
<comment type="caution">
    <text evidence="1">The sequence shown here is derived from an EMBL/GenBank/DDBJ whole genome shotgun (WGS) entry which is preliminary data.</text>
</comment>
<evidence type="ECO:0000313" key="2">
    <source>
        <dbReference type="Proteomes" id="UP000325315"/>
    </source>
</evidence>
<dbReference type="Proteomes" id="UP000325315">
    <property type="component" value="Unassembled WGS sequence"/>
</dbReference>
<gene>
    <name evidence="1" type="ORF">EPI10_011170</name>
</gene>
<sequence length="95" mass="11280">MILNNLQFRGIVTDDLNKHLKWFLQLYDTFTYNKVIDDAIFAQGSIMTWDELPGKFLQKFFPISKRIQLRRGTTISKNLEGESFNEVWECFKTLI</sequence>
<protein>
    <submittedName>
        <fullName evidence="1">Oligopeptide transporter 4-like</fullName>
    </submittedName>
</protein>
<reference evidence="2" key="1">
    <citation type="journal article" date="2019" name="Plant Biotechnol. J.">
        <title>Genome sequencing of the Australian wild diploid species Gossypium australe highlights disease resistance and delayed gland morphogenesis.</title>
        <authorList>
            <person name="Cai Y."/>
            <person name="Cai X."/>
            <person name="Wang Q."/>
            <person name="Wang P."/>
            <person name="Zhang Y."/>
            <person name="Cai C."/>
            <person name="Xu Y."/>
            <person name="Wang K."/>
            <person name="Zhou Z."/>
            <person name="Wang C."/>
            <person name="Geng S."/>
            <person name="Li B."/>
            <person name="Dong Q."/>
            <person name="Hou Y."/>
            <person name="Wang H."/>
            <person name="Ai P."/>
            <person name="Liu Z."/>
            <person name="Yi F."/>
            <person name="Sun M."/>
            <person name="An G."/>
            <person name="Cheng J."/>
            <person name="Zhang Y."/>
            <person name="Shi Q."/>
            <person name="Xie Y."/>
            <person name="Shi X."/>
            <person name="Chang Y."/>
            <person name="Huang F."/>
            <person name="Chen Y."/>
            <person name="Hong S."/>
            <person name="Mi L."/>
            <person name="Sun Q."/>
            <person name="Zhang L."/>
            <person name="Zhou B."/>
            <person name="Peng R."/>
            <person name="Zhang X."/>
            <person name="Liu F."/>
        </authorList>
    </citation>
    <scope>NUCLEOTIDE SEQUENCE [LARGE SCALE GENOMIC DNA]</scope>
    <source>
        <strain evidence="2">cv. PA1801</strain>
    </source>
</reference>
<dbReference type="EMBL" id="SMMG02000004">
    <property type="protein sequence ID" value="KAA3477272.1"/>
    <property type="molecule type" value="Genomic_DNA"/>
</dbReference>